<dbReference type="Gene3D" id="3.10.129.10">
    <property type="entry name" value="Hotdog Thioesterase"/>
    <property type="match status" value="1"/>
</dbReference>
<protein>
    <submittedName>
        <fullName evidence="3">Phenylacetic acid degradation protein PaaD</fullName>
    </submittedName>
</protein>
<dbReference type="InterPro" id="IPR029069">
    <property type="entry name" value="HotDog_dom_sf"/>
</dbReference>
<feature type="domain" description="Thioesterase" evidence="2">
    <location>
        <begin position="57"/>
        <end position="131"/>
    </location>
</feature>
<dbReference type="Pfam" id="PF03061">
    <property type="entry name" value="4HBT"/>
    <property type="match status" value="1"/>
</dbReference>
<dbReference type="PANTHER" id="PTHR42856">
    <property type="entry name" value="ACYL-COENZYME A THIOESTERASE PAAI"/>
    <property type="match status" value="1"/>
</dbReference>
<keyword evidence="4" id="KW-1185">Reference proteome</keyword>
<keyword evidence="1" id="KW-0378">Hydrolase</keyword>
<accession>A0A0D6JIU6</accession>
<dbReference type="SUPFAM" id="SSF54637">
    <property type="entry name" value="Thioesterase/thiol ester dehydrase-isomerase"/>
    <property type="match status" value="1"/>
</dbReference>
<sequence length="153" mass="16438">MSTDTTSAVDQPDPRQLMEAMAANNPAFRELGVEIIEAGAQRSRFAMRVKPQHTNTFGVCHGGVTFALADLAFGFTCNARGERSMTAGASIEYLAPIPLGAYLYADVTEAAIKGRNVYYDVRLHLEDGTTTAIARGRMRILGGPVITDPEANS</sequence>
<reference evidence="4" key="1">
    <citation type="submission" date="2015-02" db="EMBL/GenBank/DDBJ databases">
        <authorList>
            <person name="Chooi Y.-H."/>
        </authorList>
    </citation>
    <scope>NUCLEOTIDE SEQUENCE [LARGE SCALE GENOMIC DNA]</scope>
    <source>
        <strain evidence="4">strain Y</strain>
    </source>
</reference>
<name>A0A0D6JIU6_9HYPH</name>
<evidence type="ECO:0000313" key="4">
    <source>
        <dbReference type="Proteomes" id="UP000033187"/>
    </source>
</evidence>
<dbReference type="Proteomes" id="UP000033187">
    <property type="component" value="Chromosome 1"/>
</dbReference>
<evidence type="ECO:0000313" key="3">
    <source>
        <dbReference type="EMBL" id="CPR21894.1"/>
    </source>
</evidence>
<gene>
    <name evidence="3" type="ORF">YBN1229_v1_3327</name>
</gene>
<dbReference type="KEGG" id="fiy:BN1229_v1_3327"/>
<dbReference type="KEGG" id="fil:BN1229_v1_2590"/>
<dbReference type="InterPro" id="IPR006683">
    <property type="entry name" value="Thioestr_dom"/>
</dbReference>
<dbReference type="AlphaFoldDB" id="A0A0D6JIU6"/>
<dbReference type="OrthoDB" id="32575at2"/>
<evidence type="ECO:0000256" key="1">
    <source>
        <dbReference type="ARBA" id="ARBA00022801"/>
    </source>
</evidence>
<dbReference type="InterPro" id="IPR052723">
    <property type="entry name" value="Acyl-CoA_thioesterase_PaaI"/>
</dbReference>
<evidence type="ECO:0000259" key="2">
    <source>
        <dbReference type="Pfam" id="PF03061"/>
    </source>
</evidence>
<dbReference type="NCBIfam" id="TIGR00369">
    <property type="entry name" value="unchar_dom_1"/>
    <property type="match status" value="1"/>
</dbReference>
<organism evidence="3 4">
    <name type="scientific">Candidatus Filomicrobium marinum</name>
    <dbReference type="NCBI Taxonomy" id="1608628"/>
    <lineage>
        <taxon>Bacteria</taxon>
        <taxon>Pseudomonadati</taxon>
        <taxon>Pseudomonadota</taxon>
        <taxon>Alphaproteobacteria</taxon>
        <taxon>Hyphomicrobiales</taxon>
        <taxon>Hyphomicrobiaceae</taxon>
        <taxon>Filomicrobium</taxon>
    </lineage>
</organism>
<dbReference type="GO" id="GO:0016289">
    <property type="term" value="F:acyl-CoA hydrolase activity"/>
    <property type="evidence" value="ECO:0007669"/>
    <property type="project" value="UniProtKB-ARBA"/>
</dbReference>
<dbReference type="PANTHER" id="PTHR42856:SF1">
    <property type="entry name" value="ACYL-COENZYME A THIOESTERASE PAAI"/>
    <property type="match status" value="1"/>
</dbReference>
<dbReference type="InterPro" id="IPR003736">
    <property type="entry name" value="PAAI_dom"/>
</dbReference>
<proteinExistence type="predicted"/>
<dbReference type="EMBL" id="LN829119">
    <property type="protein sequence ID" value="CPR21894.1"/>
    <property type="molecule type" value="Genomic_DNA"/>
</dbReference>
<dbReference type="RefSeq" id="WP_046478442.1">
    <property type="nucleotide sequence ID" value="NZ_LN829118.1"/>
</dbReference>
<dbReference type="CDD" id="cd03443">
    <property type="entry name" value="PaaI_thioesterase"/>
    <property type="match status" value="1"/>
</dbReference>